<gene>
    <name evidence="2" type="ORF">AM2010_1911</name>
</gene>
<dbReference type="Proteomes" id="UP000037643">
    <property type="component" value="Chromosome"/>
</dbReference>
<accession>A0A0G3XC39</accession>
<evidence type="ECO:0000313" key="3">
    <source>
        <dbReference type="Proteomes" id="UP000037643"/>
    </source>
</evidence>
<dbReference type="STRING" id="543877.AM2010_1911"/>
<name>A0A0G3XC39_9SPHN</name>
<dbReference type="OrthoDB" id="9783347at2"/>
<proteinExistence type="predicted"/>
<dbReference type="Pfam" id="PF01052">
    <property type="entry name" value="FliMN_C"/>
    <property type="match status" value="1"/>
</dbReference>
<evidence type="ECO:0000259" key="1">
    <source>
        <dbReference type="Pfam" id="PF01052"/>
    </source>
</evidence>
<dbReference type="SUPFAM" id="SSF101801">
    <property type="entry name" value="Surface presentation of antigens (SPOA)"/>
    <property type="match status" value="1"/>
</dbReference>
<evidence type="ECO:0000313" key="2">
    <source>
        <dbReference type="EMBL" id="AKM07973.1"/>
    </source>
</evidence>
<dbReference type="InterPro" id="IPR036429">
    <property type="entry name" value="SpoA-like_sf"/>
</dbReference>
<dbReference type="EMBL" id="CP011805">
    <property type="protein sequence ID" value="AKM07973.1"/>
    <property type="molecule type" value="Genomic_DNA"/>
</dbReference>
<dbReference type="Gene3D" id="2.30.330.10">
    <property type="entry name" value="SpoA-like"/>
    <property type="match status" value="1"/>
</dbReference>
<dbReference type="InterPro" id="IPR001543">
    <property type="entry name" value="FliN-like_C"/>
</dbReference>
<dbReference type="PATRIC" id="fig|543877.4.peg.1940"/>
<protein>
    <recommendedName>
        <fullName evidence="1">Flagellar motor switch protein FliN-like C-terminal domain-containing protein</fullName>
    </recommendedName>
</protein>
<dbReference type="AlphaFoldDB" id="A0A0G3XC39"/>
<keyword evidence="3" id="KW-1185">Reference proteome</keyword>
<reference evidence="2 3" key="1">
    <citation type="submission" date="2015-06" db="EMBL/GenBank/DDBJ databases">
        <authorList>
            <person name="Kim K.M."/>
        </authorList>
    </citation>
    <scope>NUCLEOTIDE SEQUENCE [LARGE SCALE GENOMIC DNA]</scope>
    <source>
        <strain evidence="2 3">KCTC 22370</strain>
    </source>
</reference>
<feature type="domain" description="Flagellar motor switch protein FliN-like C-terminal" evidence="1">
    <location>
        <begin position="182"/>
        <end position="247"/>
    </location>
</feature>
<dbReference type="RefSeq" id="WP_047806878.1">
    <property type="nucleotide sequence ID" value="NZ_CP011805.1"/>
</dbReference>
<organism evidence="2 3">
    <name type="scientific">Pelagerythrobacter marensis</name>
    <dbReference type="NCBI Taxonomy" id="543877"/>
    <lineage>
        <taxon>Bacteria</taxon>
        <taxon>Pseudomonadati</taxon>
        <taxon>Pseudomonadota</taxon>
        <taxon>Alphaproteobacteria</taxon>
        <taxon>Sphingomonadales</taxon>
        <taxon>Erythrobacteraceae</taxon>
        <taxon>Pelagerythrobacter</taxon>
    </lineage>
</organism>
<dbReference type="KEGG" id="amx:AM2010_1911"/>
<sequence length="256" mass="28144">MTAEPEPWLPDCAFTGQTTLAPLASCSAEWSAAWLANETLEPDLNWNRGGIDAAFTPQATVNGFALFATPERRLRLASALLGRTLEARHLRTEYDRALLDKLVDRALADLTDRIRQSLSFTSSKLTQPAMRPDSIFRAALRTGNGLDVVHLVTSKSVLIEVARRRAARPRARNPIHSRARAIETQAVELSALVGHTSLSFHDLQELETGDVIALDDQANRPRDLFAGGRLCAKACVEIAANDGRLSLIIERAVNEW</sequence>